<dbReference type="EMBL" id="JACHXP010000014">
    <property type="protein sequence ID" value="MBB3191552.1"/>
    <property type="molecule type" value="Genomic_DNA"/>
</dbReference>
<protein>
    <recommendedName>
        <fullName evidence="4">Glutaredoxin family protein</fullName>
    </recommendedName>
</protein>
<dbReference type="Pfam" id="PF05768">
    <property type="entry name" value="Glrx-like"/>
    <property type="match status" value="1"/>
</dbReference>
<evidence type="ECO:0000256" key="1">
    <source>
        <dbReference type="SAM" id="MobiDB-lite"/>
    </source>
</evidence>
<comment type="caution">
    <text evidence="2">The sequence shown here is derived from an EMBL/GenBank/DDBJ whole genome shotgun (WGS) entry which is preliminary data.</text>
</comment>
<dbReference type="RefSeq" id="WP_183326332.1">
    <property type="nucleotide sequence ID" value="NZ_JACHXP010000014.1"/>
</dbReference>
<proteinExistence type="predicted"/>
<evidence type="ECO:0008006" key="4">
    <source>
        <dbReference type="Google" id="ProtNLM"/>
    </source>
</evidence>
<keyword evidence="3" id="KW-1185">Reference proteome</keyword>
<reference evidence="2 3" key="1">
    <citation type="submission" date="2020-08" db="EMBL/GenBank/DDBJ databases">
        <title>Genomic Encyclopedia of Type Strains, Phase III (KMG-III): the genomes of soil and plant-associated and newly described type strains.</title>
        <authorList>
            <person name="Whitman W."/>
        </authorList>
    </citation>
    <scope>NUCLEOTIDE SEQUENCE [LARGE SCALE GENOMIC DNA]</scope>
    <source>
        <strain evidence="2 3">CECT 7282</strain>
    </source>
</reference>
<accession>A0A839V7Y3</accession>
<dbReference type="AlphaFoldDB" id="A0A839V7Y3"/>
<evidence type="ECO:0000313" key="3">
    <source>
        <dbReference type="Proteomes" id="UP000547614"/>
    </source>
</evidence>
<feature type="compositionally biased region" description="Basic residues" evidence="1">
    <location>
        <begin position="108"/>
        <end position="118"/>
    </location>
</feature>
<feature type="region of interest" description="Disordered" evidence="1">
    <location>
        <begin position="97"/>
        <end position="118"/>
    </location>
</feature>
<name>A0A839V7Y3_9GAMM</name>
<gene>
    <name evidence="2" type="ORF">FHR94_002812</name>
</gene>
<dbReference type="InterPro" id="IPR008554">
    <property type="entry name" value="Glutaredoxin-like"/>
</dbReference>
<dbReference type="Proteomes" id="UP000547614">
    <property type="component" value="Unassembled WGS sequence"/>
</dbReference>
<evidence type="ECO:0000313" key="2">
    <source>
        <dbReference type="EMBL" id="MBB3191552.1"/>
    </source>
</evidence>
<dbReference type="Gene3D" id="3.40.30.10">
    <property type="entry name" value="Glutaredoxin"/>
    <property type="match status" value="1"/>
</dbReference>
<sequence>MIRLRLYTTLGCHLCEQLEALLATLMAVEYRLDRIEISEDDGLVERYGVRIPVLVDARGDELERGFMPERLAGWLAARGWRDEAAWHRLQRPLGEEVVAGEPEPARGATRRGGRRYLG</sequence>
<dbReference type="SUPFAM" id="SSF52833">
    <property type="entry name" value="Thioredoxin-like"/>
    <property type="match status" value="1"/>
</dbReference>
<dbReference type="InterPro" id="IPR036249">
    <property type="entry name" value="Thioredoxin-like_sf"/>
</dbReference>
<organism evidence="2 3">
    <name type="scientific">Halomonas cerina</name>
    <dbReference type="NCBI Taxonomy" id="447424"/>
    <lineage>
        <taxon>Bacteria</taxon>
        <taxon>Pseudomonadati</taxon>
        <taxon>Pseudomonadota</taxon>
        <taxon>Gammaproteobacteria</taxon>
        <taxon>Oceanospirillales</taxon>
        <taxon>Halomonadaceae</taxon>
        <taxon>Halomonas</taxon>
    </lineage>
</organism>